<dbReference type="InterPro" id="IPR019257">
    <property type="entry name" value="MeTrfase_dom"/>
</dbReference>
<dbReference type="Gene3D" id="3.40.50.150">
    <property type="entry name" value="Vaccinia Virus protein VP39"/>
    <property type="match status" value="1"/>
</dbReference>
<sequence>MRTEVLEGLQQQQKELPAKLFYDEKGSELFEQITYLDEYYLTRTERAILQENIEEISEQVGPKPMLIELGSGSSSKTRLLFEKLSSIAAYVPVDISEEYLLKVVNSLRMEYPKISIIPVFADYTSEFDLPDLGDSYEKQLVFFPGSTIGNFRPAEAKSFLSALASVTDEDSAMLIGVDLKKDKGILERAYNDKQGITAAFNKNMLARINRELGADFDIDAFKHHAFYDEEQGRIEMHLVSQKEQSVTIGDKQFHFEDGESIHTENSYKYSLADFENLVDDWYAVEEVWTDEQEYFSIQYLKRK</sequence>
<dbReference type="InterPro" id="IPR017804">
    <property type="entry name" value="MeTrfase_EgtD-like"/>
</dbReference>
<dbReference type="PANTHER" id="PTHR43397:SF1">
    <property type="entry name" value="ERGOTHIONEINE BIOSYNTHESIS PROTEIN 1"/>
    <property type="match status" value="1"/>
</dbReference>
<accession>A0A6M1TL28</accession>
<organism evidence="4 5">
    <name type="scientific">Fodinibius halophilus</name>
    <dbReference type="NCBI Taxonomy" id="1736908"/>
    <lineage>
        <taxon>Bacteria</taxon>
        <taxon>Pseudomonadati</taxon>
        <taxon>Balneolota</taxon>
        <taxon>Balneolia</taxon>
        <taxon>Balneolales</taxon>
        <taxon>Balneolaceae</taxon>
        <taxon>Fodinibius</taxon>
    </lineage>
</organism>
<dbReference type="EC" id="2.1.1.44" evidence="4"/>
<keyword evidence="1 4" id="KW-0489">Methyltransferase</keyword>
<dbReference type="NCBIfam" id="TIGR03438">
    <property type="entry name" value="egtD_ergothio"/>
    <property type="match status" value="1"/>
</dbReference>
<proteinExistence type="predicted"/>
<evidence type="ECO:0000259" key="3">
    <source>
        <dbReference type="Pfam" id="PF10017"/>
    </source>
</evidence>
<dbReference type="PANTHER" id="PTHR43397">
    <property type="entry name" value="ERGOTHIONEINE BIOSYNTHESIS PROTEIN 1"/>
    <property type="match status" value="1"/>
</dbReference>
<evidence type="ECO:0000313" key="5">
    <source>
        <dbReference type="Proteomes" id="UP000479132"/>
    </source>
</evidence>
<reference evidence="4 5" key="1">
    <citation type="submission" date="2020-02" db="EMBL/GenBank/DDBJ databases">
        <title>Aliifodinibius halophilus 2W32, complete genome.</title>
        <authorList>
            <person name="Li Y."/>
            <person name="Wu S."/>
        </authorList>
    </citation>
    <scope>NUCLEOTIDE SEQUENCE [LARGE SCALE GENOMIC DNA]</scope>
    <source>
        <strain evidence="4 5">2W32</strain>
    </source>
</reference>
<keyword evidence="5" id="KW-1185">Reference proteome</keyword>
<keyword evidence="2 4" id="KW-0808">Transferase</keyword>
<dbReference type="GO" id="GO:0052706">
    <property type="term" value="F:L-histidine N(alpha)-methyltransferase activity"/>
    <property type="evidence" value="ECO:0007669"/>
    <property type="project" value="UniProtKB-EC"/>
</dbReference>
<dbReference type="GO" id="GO:0032259">
    <property type="term" value="P:methylation"/>
    <property type="evidence" value="ECO:0007669"/>
    <property type="project" value="UniProtKB-KW"/>
</dbReference>
<dbReference type="PIRSF" id="PIRSF018005">
    <property type="entry name" value="UCP018005"/>
    <property type="match status" value="1"/>
</dbReference>
<name>A0A6M1TL28_9BACT</name>
<dbReference type="InterPro" id="IPR051128">
    <property type="entry name" value="EgtD_Methyltrsf_superfamily"/>
</dbReference>
<dbReference type="Proteomes" id="UP000479132">
    <property type="component" value="Unassembled WGS sequence"/>
</dbReference>
<protein>
    <submittedName>
        <fullName evidence="4">L-histidine N(Alpha)-methyltransferase</fullName>
        <ecNumber evidence="4">2.1.1.44</ecNumber>
    </submittedName>
</protein>
<feature type="domain" description="Histidine-specific methyltransferase SAM-dependent" evidence="3">
    <location>
        <begin position="1"/>
        <end position="301"/>
    </location>
</feature>
<dbReference type="InterPro" id="IPR035094">
    <property type="entry name" value="EgtD"/>
</dbReference>
<dbReference type="InterPro" id="IPR029063">
    <property type="entry name" value="SAM-dependent_MTases_sf"/>
</dbReference>
<comment type="caution">
    <text evidence="4">The sequence shown here is derived from an EMBL/GenBank/DDBJ whole genome shotgun (WGS) entry which is preliminary data.</text>
</comment>
<evidence type="ECO:0000256" key="2">
    <source>
        <dbReference type="ARBA" id="ARBA00022679"/>
    </source>
</evidence>
<gene>
    <name evidence="4" type="primary">egtD</name>
    <name evidence="4" type="ORF">G3569_12540</name>
</gene>
<dbReference type="EMBL" id="JAALLS010000016">
    <property type="protein sequence ID" value="NGP89180.1"/>
    <property type="molecule type" value="Genomic_DNA"/>
</dbReference>
<evidence type="ECO:0000256" key="1">
    <source>
        <dbReference type="ARBA" id="ARBA00022603"/>
    </source>
</evidence>
<dbReference type="Pfam" id="PF10017">
    <property type="entry name" value="Methyltransf_33"/>
    <property type="match status" value="1"/>
</dbReference>
<evidence type="ECO:0000313" key="4">
    <source>
        <dbReference type="EMBL" id="NGP89180.1"/>
    </source>
</evidence>
<dbReference type="AlphaFoldDB" id="A0A6M1TL28"/>